<dbReference type="AlphaFoldDB" id="A0AAD5SDR6"/>
<comment type="caution">
    <text evidence="1">The sequence shown here is derived from an EMBL/GenBank/DDBJ whole genome shotgun (WGS) entry which is preliminary data.</text>
</comment>
<protein>
    <submittedName>
        <fullName evidence="1">Uncharacterized protein</fullName>
    </submittedName>
</protein>
<accession>A0AAD5SDR6</accession>
<proteinExistence type="predicted"/>
<dbReference type="EMBL" id="JADGJD010000440">
    <property type="protein sequence ID" value="KAJ3051052.1"/>
    <property type="molecule type" value="Genomic_DNA"/>
</dbReference>
<evidence type="ECO:0000313" key="1">
    <source>
        <dbReference type="EMBL" id="KAJ3051052.1"/>
    </source>
</evidence>
<organism evidence="1 2">
    <name type="scientific">Rhizophlyctis rosea</name>
    <dbReference type="NCBI Taxonomy" id="64517"/>
    <lineage>
        <taxon>Eukaryota</taxon>
        <taxon>Fungi</taxon>
        <taxon>Fungi incertae sedis</taxon>
        <taxon>Chytridiomycota</taxon>
        <taxon>Chytridiomycota incertae sedis</taxon>
        <taxon>Chytridiomycetes</taxon>
        <taxon>Rhizophlyctidales</taxon>
        <taxon>Rhizophlyctidaceae</taxon>
        <taxon>Rhizophlyctis</taxon>
    </lineage>
</organism>
<feature type="non-terminal residue" evidence="1">
    <location>
        <position position="1"/>
    </location>
</feature>
<gene>
    <name evidence="1" type="ORF">HK097_007981</name>
</gene>
<sequence length="110" mass="11978">MDTTTALAIQEGDLAASPNPPYPLRHADTIGAQVELFNNNDTNDEQQPMEQGQIPQQMMATRPLAQPTGRFAKPFEHPFNPYMVPYSNGHPMFANAAADSIPVMAHSSAV</sequence>
<evidence type="ECO:0000313" key="2">
    <source>
        <dbReference type="Proteomes" id="UP001212841"/>
    </source>
</evidence>
<dbReference type="Proteomes" id="UP001212841">
    <property type="component" value="Unassembled WGS sequence"/>
</dbReference>
<name>A0AAD5SDR6_9FUNG</name>
<reference evidence="1" key="1">
    <citation type="submission" date="2020-05" db="EMBL/GenBank/DDBJ databases">
        <title>Phylogenomic resolution of chytrid fungi.</title>
        <authorList>
            <person name="Stajich J.E."/>
            <person name="Amses K."/>
            <person name="Simmons R."/>
            <person name="Seto K."/>
            <person name="Myers J."/>
            <person name="Bonds A."/>
            <person name="Quandt C.A."/>
            <person name="Barry K."/>
            <person name="Liu P."/>
            <person name="Grigoriev I."/>
            <person name="Longcore J.E."/>
            <person name="James T.Y."/>
        </authorList>
    </citation>
    <scope>NUCLEOTIDE SEQUENCE</scope>
    <source>
        <strain evidence="1">JEL0318</strain>
    </source>
</reference>
<keyword evidence="2" id="KW-1185">Reference proteome</keyword>